<dbReference type="Gene3D" id="3.40.50.2000">
    <property type="entry name" value="Glycogen Phosphorylase B"/>
    <property type="match status" value="1"/>
</dbReference>
<name>A0A2T1A5I0_TRISK</name>
<dbReference type="RefSeq" id="WP_133166765.1">
    <property type="nucleotide sequence ID" value="NZ_PVUF01000025.1"/>
</dbReference>
<comment type="caution">
    <text evidence="1">The sequence shown here is derived from an EMBL/GenBank/DDBJ whole genome shotgun (WGS) entry which is preliminary data.</text>
</comment>
<dbReference type="AlphaFoldDB" id="A0A2T1A5I0"/>
<proteinExistence type="predicted"/>
<organism evidence="1 2">
    <name type="scientific">Tritonibacter scottomollicae</name>
    <name type="common">Epibacterium scottomollicae</name>
    <dbReference type="NCBI Taxonomy" id="483013"/>
    <lineage>
        <taxon>Bacteria</taxon>
        <taxon>Pseudomonadati</taxon>
        <taxon>Pseudomonadota</taxon>
        <taxon>Alphaproteobacteria</taxon>
        <taxon>Rhodobacterales</taxon>
        <taxon>Paracoccaceae</taxon>
        <taxon>Tritonibacter</taxon>
    </lineage>
</organism>
<dbReference type="Proteomes" id="UP000237718">
    <property type="component" value="Unassembled WGS sequence"/>
</dbReference>
<sequence length="576" mass="63367">MERLLLKAYRTFVPNRLKRSLSPELKARVLEGLLYLISRPGLADLRRRHQAITAERAQNWADAMAQWQHLALTSLPERHEDDDPAAPPIFVAPPVPNGVEEEATRKTRYALNGLRKARAHRALELYAAGKDRAAAELVCRVVESLPDHRILKNEPVLLAATSTWLRRALVEDGYPPPTSGTVSARPPKSIAICLDVLKISDVHTHSRVLFSICRNMMELDPDITTHLIVTRERFVATTPIISPTFNPGRVAQVEDKARAALGPLFGTRFHLHMCNNFGLEGAASTCRAILRIAPDVVLYGGGHRGFYSNESRLVRHTLYEHLPTAFFYIQSNNQVDPLTDMIIARGPHRIDGETGSALIRIQPYPTIDPVATEPPAVVPAKRQSKIIISAIAGLRMNQRLAQQDRGTLEALFAILDKVPGSVWHLIGASDPEALVRDLPAVGKRVARGQIVVHPVLPFPQFTALMNNAALFVHPPGFTGGSGGAAVAREAGIPILTTRDSDVSGRQPPETVFAETEMKALADKAAQVLQEDSAWEAVVRSQIAHKAWIRETSAQGFYDCLCQTVQAFERRCGAGLH</sequence>
<gene>
    <name evidence="1" type="ORF">CLV89_1258</name>
</gene>
<reference evidence="1 2" key="1">
    <citation type="submission" date="2018-03" db="EMBL/GenBank/DDBJ databases">
        <title>Genomic Encyclopedia of Archaeal and Bacterial Type Strains, Phase II (KMG-II): from individual species to whole genera.</title>
        <authorList>
            <person name="Goeker M."/>
        </authorList>
    </citation>
    <scope>NUCLEOTIDE SEQUENCE [LARGE SCALE GENOMIC DNA]</scope>
    <source>
        <strain evidence="1 2">DSM 25328</strain>
    </source>
</reference>
<evidence type="ECO:0000313" key="2">
    <source>
        <dbReference type="Proteomes" id="UP000237718"/>
    </source>
</evidence>
<accession>A0A2T1A5I0</accession>
<dbReference type="EMBL" id="PVUF01000025">
    <property type="protein sequence ID" value="PRZ43862.1"/>
    <property type="molecule type" value="Genomic_DNA"/>
</dbReference>
<protein>
    <submittedName>
        <fullName evidence="1">Uncharacterized protein</fullName>
    </submittedName>
</protein>
<evidence type="ECO:0000313" key="1">
    <source>
        <dbReference type="EMBL" id="PRZ43862.1"/>
    </source>
</evidence>
<dbReference type="SUPFAM" id="SSF53756">
    <property type="entry name" value="UDP-Glycosyltransferase/glycogen phosphorylase"/>
    <property type="match status" value="1"/>
</dbReference>